<dbReference type="PIRSF" id="PIRSF000513">
    <property type="entry name" value="Thz_kinase"/>
    <property type="match status" value="1"/>
</dbReference>
<dbReference type="Gene3D" id="3.40.1190.20">
    <property type="match status" value="1"/>
</dbReference>
<dbReference type="EMBL" id="DXIJ01000117">
    <property type="protein sequence ID" value="HIV86267.1"/>
    <property type="molecule type" value="Genomic_DNA"/>
</dbReference>
<keyword evidence="4 11" id="KW-0808">Transferase</keyword>
<comment type="catalytic activity">
    <reaction evidence="1 11">
        <text>5-(2-hydroxyethyl)-4-methylthiazole + ATP = 4-methyl-5-(2-phosphooxyethyl)-thiazole + ADP + H(+)</text>
        <dbReference type="Rhea" id="RHEA:24212"/>
        <dbReference type="ChEBI" id="CHEBI:15378"/>
        <dbReference type="ChEBI" id="CHEBI:17957"/>
        <dbReference type="ChEBI" id="CHEBI:30616"/>
        <dbReference type="ChEBI" id="CHEBI:58296"/>
        <dbReference type="ChEBI" id="CHEBI:456216"/>
        <dbReference type="EC" id="2.7.1.50"/>
    </reaction>
</comment>
<keyword evidence="8 11" id="KW-0067">ATP-binding</keyword>
<feature type="binding site" evidence="11">
    <location>
        <position position="178"/>
    </location>
    <ligand>
        <name>ATP</name>
        <dbReference type="ChEBI" id="CHEBI:30616"/>
    </ligand>
</feature>
<dbReference type="PRINTS" id="PR01099">
    <property type="entry name" value="HYETHTZKNASE"/>
</dbReference>
<evidence type="ECO:0000256" key="8">
    <source>
        <dbReference type="ARBA" id="ARBA00022840"/>
    </source>
</evidence>
<keyword evidence="9 11" id="KW-0460">Magnesium</keyword>
<comment type="similarity">
    <text evidence="11">Belongs to the Thz kinase family.</text>
</comment>
<name>A0A9D1TLT1_9FIRM</name>
<dbReference type="AlphaFoldDB" id="A0A9D1TLT1"/>
<sequence length="281" mass="29335">MNNNEITKNITELINIMKEKRPLVECLTNRVTINDCANMVLAMGASPIMAEIESEMDEIMAISDALVINLGLLDTQYLEAMKTAAKAAKRLGKPVVLDPVGAGASSLRDRVCAEMIELAQPDIIRGNMSEIRALSGGAVSSKGVDASDEDKVTDKNIDAMTELVRSFAEKCGCVVCATGATDIISDGSSVLLVKNGDKMLCSVTGTGCMCSAMTGACAAAGDPLTAAAAVVVMLGLAGERAADYVRDNGSGIGTFKVKLFDFVYSLSDGDFAGGAKIETVR</sequence>
<dbReference type="GO" id="GO:0005524">
    <property type="term" value="F:ATP binding"/>
    <property type="evidence" value="ECO:0007669"/>
    <property type="project" value="UniProtKB-UniRule"/>
</dbReference>
<dbReference type="SUPFAM" id="SSF53613">
    <property type="entry name" value="Ribokinase-like"/>
    <property type="match status" value="1"/>
</dbReference>
<comment type="function">
    <text evidence="11">Catalyzes the phosphorylation of the hydroxyl group of 4-methyl-5-beta-hydroxyethylthiazole (THZ).</text>
</comment>
<evidence type="ECO:0000256" key="5">
    <source>
        <dbReference type="ARBA" id="ARBA00022723"/>
    </source>
</evidence>
<dbReference type="GO" id="GO:0009228">
    <property type="term" value="P:thiamine biosynthetic process"/>
    <property type="evidence" value="ECO:0007669"/>
    <property type="project" value="UniProtKB-KW"/>
</dbReference>
<evidence type="ECO:0000256" key="11">
    <source>
        <dbReference type="HAMAP-Rule" id="MF_00228"/>
    </source>
</evidence>
<evidence type="ECO:0000256" key="9">
    <source>
        <dbReference type="ARBA" id="ARBA00022842"/>
    </source>
</evidence>
<evidence type="ECO:0000313" key="12">
    <source>
        <dbReference type="EMBL" id="HIV86267.1"/>
    </source>
</evidence>
<comment type="caution">
    <text evidence="12">The sequence shown here is derived from an EMBL/GenBank/DDBJ whole genome shotgun (WGS) entry which is preliminary data.</text>
</comment>
<dbReference type="GO" id="GO:0004417">
    <property type="term" value="F:hydroxyethylthiazole kinase activity"/>
    <property type="evidence" value="ECO:0007669"/>
    <property type="project" value="UniProtKB-UniRule"/>
</dbReference>
<accession>A0A9D1TLT1</accession>
<proteinExistence type="inferred from homology"/>
<gene>
    <name evidence="11 12" type="primary">thiM</name>
    <name evidence="12" type="ORF">H9900_05600</name>
</gene>
<protein>
    <recommendedName>
        <fullName evidence="11">Hydroxyethylthiazole kinase</fullName>
        <ecNumber evidence="11">2.7.1.50</ecNumber>
    </recommendedName>
    <alternativeName>
        <fullName evidence="11">4-methyl-5-beta-hydroxyethylthiazole kinase</fullName>
        <shortName evidence="11">TH kinase</shortName>
        <shortName evidence="11">Thz kinase</shortName>
    </alternativeName>
</protein>
<dbReference type="NCBIfam" id="NF006830">
    <property type="entry name" value="PRK09355.1"/>
    <property type="match status" value="1"/>
</dbReference>
<reference evidence="12" key="1">
    <citation type="journal article" date="2021" name="PeerJ">
        <title>Extensive microbial diversity within the chicken gut microbiome revealed by metagenomics and culture.</title>
        <authorList>
            <person name="Gilroy R."/>
            <person name="Ravi A."/>
            <person name="Getino M."/>
            <person name="Pursley I."/>
            <person name="Horton D.L."/>
            <person name="Alikhan N.F."/>
            <person name="Baker D."/>
            <person name="Gharbi K."/>
            <person name="Hall N."/>
            <person name="Watson M."/>
            <person name="Adriaenssens E.M."/>
            <person name="Foster-Nyarko E."/>
            <person name="Jarju S."/>
            <person name="Secka A."/>
            <person name="Antonio M."/>
            <person name="Oren A."/>
            <person name="Chaudhuri R.R."/>
            <person name="La Ragione R."/>
            <person name="Hildebrand F."/>
            <person name="Pallen M.J."/>
        </authorList>
    </citation>
    <scope>NUCLEOTIDE SEQUENCE</scope>
    <source>
        <strain evidence="12">5790</strain>
    </source>
</reference>
<dbReference type="Pfam" id="PF02110">
    <property type="entry name" value="HK"/>
    <property type="match status" value="1"/>
</dbReference>
<dbReference type="Proteomes" id="UP000824162">
    <property type="component" value="Unassembled WGS sequence"/>
</dbReference>
<evidence type="ECO:0000256" key="1">
    <source>
        <dbReference type="ARBA" id="ARBA00001771"/>
    </source>
</evidence>
<feature type="binding site" evidence="11">
    <location>
        <position position="125"/>
    </location>
    <ligand>
        <name>ATP</name>
        <dbReference type="ChEBI" id="CHEBI:30616"/>
    </ligand>
</feature>
<dbReference type="GO" id="GO:0000287">
    <property type="term" value="F:magnesium ion binding"/>
    <property type="evidence" value="ECO:0007669"/>
    <property type="project" value="UniProtKB-UniRule"/>
</dbReference>
<dbReference type="InterPro" id="IPR029056">
    <property type="entry name" value="Ribokinase-like"/>
</dbReference>
<dbReference type="CDD" id="cd01170">
    <property type="entry name" value="THZ_kinase"/>
    <property type="match status" value="1"/>
</dbReference>
<evidence type="ECO:0000256" key="6">
    <source>
        <dbReference type="ARBA" id="ARBA00022741"/>
    </source>
</evidence>
<organism evidence="12 13">
    <name type="scientific">Candidatus Monoglobus merdigallinarum</name>
    <dbReference type="NCBI Taxonomy" id="2838698"/>
    <lineage>
        <taxon>Bacteria</taxon>
        <taxon>Bacillati</taxon>
        <taxon>Bacillota</taxon>
        <taxon>Clostridia</taxon>
        <taxon>Monoglobales</taxon>
        <taxon>Monoglobaceae</taxon>
        <taxon>Monoglobus</taxon>
    </lineage>
</organism>
<reference evidence="12" key="2">
    <citation type="submission" date="2021-04" db="EMBL/GenBank/DDBJ databases">
        <authorList>
            <person name="Gilroy R."/>
        </authorList>
    </citation>
    <scope>NUCLEOTIDE SEQUENCE</scope>
    <source>
        <strain evidence="12">5790</strain>
    </source>
</reference>
<comment type="cofactor">
    <cofactor evidence="2 11">
        <name>Mg(2+)</name>
        <dbReference type="ChEBI" id="CHEBI:18420"/>
    </cofactor>
</comment>
<keyword evidence="10 11" id="KW-0784">Thiamine biosynthesis</keyword>
<dbReference type="HAMAP" id="MF_00228">
    <property type="entry name" value="Thz_kinase"/>
    <property type="match status" value="1"/>
</dbReference>
<feature type="binding site" evidence="11">
    <location>
        <position position="205"/>
    </location>
    <ligand>
        <name>substrate</name>
    </ligand>
</feature>
<comment type="pathway">
    <text evidence="3 11">Cofactor biosynthesis; thiamine diphosphate biosynthesis; 4-methyl-5-(2-phosphoethyl)-thiazole from 5-(2-hydroxyethyl)-4-methylthiazole: step 1/1.</text>
</comment>
<keyword evidence="6 11" id="KW-0547">Nucleotide-binding</keyword>
<evidence type="ECO:0000256" key="7">
    <source>
        <dbReference type="ARBA" id="ARBA00022777"/>
    </source>
</evidence>
<dbReference type="GO" id="GO:0009229">
    <property type="term" value="P:thiamine diphosphate biosynthetic process"/>
    <property type="evidence" value="ECO:0007669"/>
    <property type="project" value="UniProtKB-UniRule"/>
</dbReference>
<evidence type="ECO:0000256" key="4">
    <source>
        <dbReference type="ARBA" id="ARBA00022679"/>
    </source>
</evidence>
<keyword evidence="7 11" id="KW-0418">Kinase</keyword>
<evidence type="ECO:0000256" key="3">
    <source>
        <dbReference type="ARBA" id="ARBA00004868"/>
    </source>
</evidence>
<dbReference type="EC" id="2.7.1.50" evidence="11"/>
<dbReference type="InterPro" id="IPR000417">
    <property type="entry name" value="Hyethyz_kinase"/>
</dbReference>
<keyword evidence="5 11" id="KW-0479">Metal-binding</keyword>
<evidence type="ECO:0000313" key="13">
    <source>
        <dbReference type="Proteomes" id="UP000824162"/>
    </source>
</evidence>
<feature type="binding site" evidence="11">
    <location>
        <position position="49"/>
    </location>
    <ligand>
        <name>substrate</name>
    </ligand>
</feature>
<evidence type="ECO:0000256" key="10">
    <source>
        <dbReference type="ARBA" id="ARBA00022977"/>
    </source>
</evidence>
<dbReference type="NCBIfam" id="TIGR00694">
    <property type="entry name" value="thiM"/>
    <property type="match status" value="1"/>
</dbReference>
<evidence type="ECO:0000256" key="2">
    <source>
        <dbReference type="ARBA" id="ARBA00001946"/>
    </source>
</evidence>